<name>A0AAV4SFF6_CAEEX</name>
<dbReference type="Proteomes" id="UP001054945">
    <property type="component" value="Unassembled WGS sequence"/>
</dbReference>
<sequence length="97" mass="10261">MGFGKRSRGLFERAPSSGSGAMQQTLVNSAVSHQSVTSSNVAMGCRSDPSPLPSPPSHQFVSPPNVSRQISRTAAVGRTPKKYSNGKRRSESTETAN</sequence>
<keyword evidence="3" id="KW-1185">Reference proteome</keyword>
<protein>
    <submittedName>
        <fullName evidence="2">Uncharacterized protein</fullName>
    </submittedName>
</protein>
<reference evidence="2 3" key="1">
    <citation type="submission" date="2021-06" db="EMBL/GenBank/DDBJ databases">
        <title>Caerostris extrusa draft genome.</title>
        <authorList>
            <person name="Kono N."/>
            <person name="Arakawa K."/>
        </authorList>
    </citation>
    <scope>NUCLEOTIDE SEQUENCE [LARGE SCALE GENOMIC DNA]</scope>
</reference>
<accession>A0AAV4SFF6</accession>
<evidence type="ECO:0000313" key="3">
    <source>
        <dbReference type="Proteomes" id="UP001054945"/>
    </source>
</evidence>
<feature type="region of interest" description="Disordered" evidence="1">
    <location>
        <begin position="1"/>
        <end position="97"/>
    </location>
</feature>
<feature type="compositionally biased region" description="Polar residues" evidence="1">
    <location>
        <begin position="59"/>
        <end position="72"/>
    </location>
</feature>
<gene>
    <name evidence="2" type="ORF">CEXT_3291</name>
</gene>
<evidence type="ECO:0000313" key="2">
    <source>
        <dbReference type="EMBL" id="GIY31197.1"/>
    </source>
</evidence>
<feature type="compositionally biased region" description="Polar residues" evidence="1">
    <location>
        <begin position="16"/>
        <end position="41"/>
    </location>
</feature>
<evidence type="ECO:0000256" key="1">
    <source>
        <dbReference type="SAM" id="MobiDB-lite"/>
    </source>
</evidence>
<feature type="compositionally biased region" description="Basic and acidic residues" evidence="1">
    <location>
        <begin position="88"/>
        <end position="97"/>
    </location>
</feature>
<dbReference type="AlphaFoldDB" id="A0AAV4SFF6"/>
<dbReference type="EMBL" id="BPLR01009340">
    <property type="protein sequence ID" value="GIY31197.1"/>
    <property type="molecule type" value="Genomic_DNA"/>
</dbReference>
<comment type="caution">
    <text evidence="2">The sequence shown here is derived from an EMBL/GenBank/DDBJ whole genome shotgun (WGS) entry which is preliminary data.</text>
</comment>
<proteinExistence type="predicted"/>
<organism evidence="2 3">
    <name type="scientific">Caerostris extrusa</name>
    <name type="common">Bark spider</name>
    <name type="synonym">Caerostris bankana</name>
    <dbReference type="NCBI Taxonomy" id="172846"/>
    <lineage>
        <taxon>Eukaryota</taxon>
        <taxon>Metazoa</taxon>
        <taxon>Ecdysozoa</taxon>
        <taxon>Arthropoda</taxon>
        <taxon>Chelicerata</taxon>
        <taxon>Arachnida</taxon>
        <taxon>Araneae</taxon>
        <taxon>Araneomorphae</taxon>
        <taxon>Entelegynae</taxon>
        <taxon>Araneoidea</taxon>
        <taxon>Araneidae</taxon>
        <taxon>Caerostris</taxon>
    </lineage>
</organism>